<keyword evidence="11" id="KW-1133">Transmembrane helix</keyword>
<evidence type="ECO:0000256" key="9">
    <source>
        <dbReference type="PROSITE-ProRule" id="PRU10141"/>
    </source>
</evidence>
<comment type="catalytic activity">
    <reaction evidence="7">
        <text>L-threonyl-[protein] + ATP = O-phospho-L-threonyl-[protein] + ADP + H(+)</text>
        <dbReference type="Rhea" id="RHEA:46608"/>
        <dbReference type="Rhea" id="RHEA-COMP:11060"/>
        <dbReference type="Rhea" id="RHEA-COMP:11605"/>
        <dbReference type="ChEBI" id="CHEBI:15378"/>
        <dbReference type="ChEBI" id="CHEBI:30013"/>
        <dbReference type="ChEBI" id="CHEBI:30616"/>
        <dbReference type="ChEBI" id="CHEBI:61977"/>
        <dbReference type="ChEBI" id="CHEBI:456216"/>
        <dbReference type="EC" id="2.7.11.1"/>
    </reaction>
</comment>
<dbReference type="CDD" id="cd14014">
    <property type="entry name" value="STKc_PknB_like"/>
    <property type="match status" value="1"/>
</dbReference>
<dbReference type="Gene3D" id="3.30.200.20">
    <property type="entry name" value="Phosphorylase Kinase, domain 1"/>
    <property type="match status" value="1"/>
</dbReference>
<feature type="transmembrane region" description="Helical" evidence="11">
    <location>
        <begin position="441"/>
        <end position="462"/>
    </location>
</feature>
<feature type="transmembrane region" description="Helical" evidence="11">
    <location>
        <begin position="417"/>
        <end position="435"/>
    </location>
</feature>
<evidence type="ECO:0000259" key="12">
    <source>
        <dbReference type="PROSITE" id="PS50011"/>
    </source>
</evidence>
<dbReference type="Proteomes" id="UP000184388">
    <property type="component" value="Unassembled WGS sequence"/>
</dbReference>
<dbReference type="PROSITE" id="PS00107">
    <property type="entry name" value="PROTEIN_KINASE_ATP"/>
    <property type="match status" value="1"/>
</dbReference>
<dbReference type="GO" id="GO:0004674">
    <property type="term" value="F:protein serine/threonine kinase activity"/>
    <property type="evidence" value="ECO:0007669"/>
    <property type="project" value="UniProtKB-KW"/>
</dbReference>
<feature type="binding site" evidence="9">
    <location>
        <position position="40"/>
    </location>
    <ligand>
        <name>ATP</name>
        <dbReference type="ChEBI" id="CHEBI:30616"/>
    </ligand>
</feature>
<evidence type="ECO:0000256" key="3">
    <source>
        <dbReference type="ARBA" id="ARBA00022679"/>
    </source>
</evidence>
<keyword evidence="11" id="KW-0472">Membrane</keyword>
<evidence type="ECO:0000256" key="4">
    <source>
        <dbReference type="ARBA" id="ARBA00022741"/>
    </source>
</evidence>
<dbReference type="InterPro" id="IPR008271">
    <property type="entry name" value="Ser/Thr_kinase_AS"/>
</dbReference>
<evidence type="ECO:0000313" key="14">
    <source>
        <dbReference type="Proteomes" id="UP000184388"/>
    </source>
</evidence>
<keyword evidence="3" id="KW-0808">Transferase</keyword>
<dbReference type="SMART" id="SM00220">
    <property type="entry name" value="S_TKc"/>
    <property type="match status" value="1"/>
</dbReference>
<evidence type="ECO:0000256" key="2">
    <source>
        <dbReference type="ARBA" id="ARBA00022527"/>
    </source>
</evidence>
<dbReference type="AlphaFoldDB" id="A0A9X8N219"/>
<gene>
    <name evidence="13" type="ORF">SAMN05216268_113108</name>
</gene>
<dbReference type="GO" id="GO:0045717">
    <property type="term" value="P:negative regulation of fatty acid biosynthetic process"/>
    <property type="evidence" value="ECO:0007669"/>
    <property type="project" value="UniProtKB-ARBA"/>
</dbReference>
<dbReference type="FunFam" id="3.30.200.20:FF:000035">
    <property type="entry name" value="Serine/threonine protein kinase Stk1"/>
    <property type="match status" value="1"/>
</dbReference>
<reference evidence="14" key="1">
    <citation type="submission" date="2016-11" db="EMBL/GenBank/DDBJ databases">
        <authorList>
            <person name="Jaros S."/>
            <person name="Januszkiewicz K."/>
            <person name="Wedrychowicz H."/>
        </authorList>
    </citation>
    <scope>NUCLEOTIDE SEQUENCE [LARGE SCALE GENOMIC DNA]</scope>
    <source>
        <strain evidence="14">CGMCC 4.3555</strain>
    </source>
</reference>
<dbReference type="PROSITE" id="PS50011">
    <property type="entry name" value="PROTEIN_KINASE_DOM"/>
    <property type="match status" value="1"/>
</dbReference>
<keyword evidence="6 9" id="KW-0067">ATP-binding</keyword>
<evidence type="ECO:0000313" key="13">
    <source>
        <dbReference type="EMBL" id="SHM69788.1"/>
    </source>
</evidence>
<dbReference type="InterPro" id="IPR000719">
    <property type="entry name" value="Prot_kinase_dom"/>
</dbReference>
<feature type="region of interest" description="Disordered" evidence="10">
    <location>
        <begin position="467"/>
        <end position="516"/>
    </location>
</feature>
<keyword evidence="5 13" id="KW-0418">Kinase</keyword>
<feature type="transmembrane region" description="Helical" evidence="11">
    <location>
        <begin position="390"/>
        <end position="410"/>
    </location>
</feature>
<evidence type="ECO:0000256" key="11">
    <source>
        <dbReference type="SAM" id="Phobius"/>
    </source>
</evidence>
<keyword evidence="2 13" id="KW-0723">Serine/threonine-protein kinase</keyword>
<protein>
    <recommendedName>
        <fullName evidence="1">non-specific serine/threonine protein kinase</fullName>
        <ecNumber evidence="1">2.7.11.1</ecNumber>
    </recommendedName>
</protein>
<evidence type="ECO:0000256" key="1">
    <source>
        <dbReference type="ARBA" id="ARBA00012513"/>
    </source>
</evidence>
<comment type="catalytic activity">
    <reaction evidence="8">
        <text>L-seryl-[protein] + ATP = O-phospho-L-seryl-[protein] + ADP + H(+)</text>
        <dbReference type="Rhea" id="RHEA:17989"/>
        <dbReference type="Rhea" id="RHEA-COMP:9863"/>
        <dbReference type="Rhea" id="RHEA-COMP:11604"/>
        <dbReference type="ChEBI" id="CHEBI:15378"/>
        <dbReference type="ChEBI" id="CHEBI:29999"/>
        <dbReference type="ChEBI" id="CHEBI:30616"/>
        <dbReference type="ChEBI" id="CHEBI:83421"/>
        <dbReference type="ChEBI" id="CHEBI:456216"/>
        <dbReference type="EC" id="2.7.11.1"/>
    </reaction>
</comment>
<keyword evidence="4 9" id="KW-0547">Nucleotide-binding</keyword>
<dbReference type="RefSeq" id="WP_143179680.1">
    <property type="nucleotide sequence ID" value="NZ_FRBK01000013.1"/>
</dbReference>
<keyword evidence="11" id="KW-0812">Transmembrane</keyword>
<dbReference type="GO" id="GO:0005524">
    <property type="term" value="F:ATP binding"/>
    <property type="evidence" value="ECO:0007669"/>
    <property type="project" value="UniProtKB-UniRule"/>
</dbReference>
<organism evidence="13 14">
    <name type="scientific">Streptomyces yunnanensis</name>
    <dbReference type="NCBI Taxonomy" id="156453"/>
    <lineage>
        <taxon>Bacteria</taxon>
        <taxon>Bacillati</taxon>
        <taxon>Actinomycetota</taxon>
        <taxon>Actinomycetes</taxon>
        <taxon>Kitasatosporales</taxon>
        <taxon>Streptomycetaceae</taxon>
        <taxon>Streptomyces</taxon>
    </lineage>
</organism>
<dbReference type="InterPro" id="IPR011009">
    <property type="entry name" value="Kinase-like_dom_sf"/>
</dbReference>
<dbReference type="EMBL" id="FRBK01000013">
    <property type="protein sequence ID" value="SHM69788.1"/>
    <property type="molecule type" value="Genomic_DNA"/>
</dbReference>
<dbReference type="PROSITE" id="PS00108">
    <property type="entry name" value="PROTEIN_KINASE_ST"/>
    <property type="match status" value="1"/>
</dbReference>
<evidence type="ECO:0000256" key="5">
    <source>
        <dbReference type="ARBA" id="ARBA00022777"/>
    </source>
</evidence>
<dbReference type="FunFam" id="1.10.510.10:FF:000021">
    <property type="entry name" value="Serine/threonine protein kinase"/>
    <property type="match status" value="1"/>
</dbReference>
<dbReference type="PANTHER" id="PTHR43289:SF6">
    <property type="entry name" value="SERINE_THREONINE-PROTEIN KINASE NEKL-3"/>
    <property type="match status" value="1"/>
</dbReference>
<dbReference type="SUPFAM" id="SSF56112">
    <property type="entry name" value="Protein kinase-like (PK-like)"/>
    <property type="match status" value="1"/>
</dbReference>
<evidence type="ECO:0000256" key="10">
    <source>
        <dbReference type="SAM" id="MobiDB-lite"/>
    </source>
</evidence>
<dbReference type="Gene3D" id="1.10.510.10">
    <property type="entry name" value="Transferase(Phosphotransferase) domain 1"/>
    <property type="match status" value="1"/>
</dbReference>
<dbReference type="EC" id="2.7.11.1" evidence="1"/>
<evidence type="ECO:0000256" key="8">
    <source>
        <dbReference type="ARBA" id="ARBA00048679"/>
    </source>
</evidence>
<accession>A0A9X8N219</accession>
<comment type="caution">
    <text evidence="13">The sequence shown here is derived from an EMBL/GenBank/DDBJ whole genome shotgun (WGS) entry which is preliminary data.</text>
</comment>
<feature type="compositionally biased region" description="Basic and acidic residues" evidence="10">
    <location>
        <begin position="492"/>
        <end position="501"/>
    </location>
</feature>
<dbReference type="Pfam" id="PF00069">
    <property type="entry name" value="Pkinase"/>
    <property type="match status" value="1"/>
</dbReference>
<sequence>MGRDTMLGSRYELIERLGRGGMGTVHRAIDHRLRRTVAVKLMSPELAHHPEARARFQREAHAVAALNHPAVATIHDVGVEPDEEGPRPFLVMEYVAGSTLAESLRTAPLSVAQAVTVACQVLDALDHSHQHGIVHRDIKPSNIMLTGPTTVKVLDFGIAKALAEAATRLTGSGVAPGTPAYLSPEQINGVEIDHRADLYAMGCLLYELLTGAPPFQADSPFAVMHQHLFTEPVPLTRVRPQIPPAVAAVVARALCKDPAGRFEDAAAMRTALTDALGTASAPTMQADAPLPPAPAPARGAAVLRRLRTAFRPSIAGALGLVGSLLSLLCAHGDLVGTDHFGDVALAAGVLGLVALPLSPRLSSVVAWGPVAESIAVYSELRRAEVGWDRAYAGVAVLLAITAALCLAGAARQRDTGPYAVIAFWFTATASIWYFLDDLHKLYVFYLLLAAVTLAAAAQEAVGRYRRRTANRRPASEGRRARVGGAPPGPIRRPADHGDRRPAGSTPTDRLPSAGAR</sequence>
<name>A0A9X8N219_9ACTN</name>
<dbReference type="InterPro" id="IPR017441">
    <property type="entry name" value="Protein_kinase_ATP_BS"/>
</dbReference>
<feature type="domain" description="Protein kinase" evidence="12">
    <location>
        <begin position="11"/>
        <end position="276"/>
    </location>
</feature>
<evidence type="ECO:0000256" key="7">
    <source>
        <dbReference type="ARBA" id="ARBA00047899"/>
    </source>
</evidence>
<proteinExistence type="predicted"/>
<dbReference type="PANTHER" id="PTHR43289">
    <property type="entry name" value="MITOGEN-ACTIVATED PROTEIN KINASE KINASE KINASE 20-RELATED"/>
    <property type="match status" value="1"/>
</dbReference>
<evidence type="ECO:0000256" key="6">
    <source>
        <dbReference type="ARBA" id="ARBA00022840"/>
    </source>
</evidence>